<dbReference type="EMBL" id="HBIO01009972">
    <property type="protein sequence ID" value="CAE0462869.1"/>
    <property type="molecule type" value="Transcribed_RNA"/>
</dbReference>
<name>A0A7S3Q1Y0_9STRA</name>
<feature type="compositionally biased region" description="Polar residues" evidence="1">
    <location>
        <begin position="518"/>
        <end position="529"/>
    </location>
</feature>
<reference evidence="4" key="1">
    <citation type="submission" date="2021-01" db="EMBL/GenBank/DDBJ databases">
        <authorList>
            <person name="Corre E."/>
            <person name="Pelletier E."/>
            <person name="Niang G."/>
            <person name="Scheremetjew M."/>
            <person name="Finn R."/>
            <person name="Kale V."/>
            <person name="Holt S."/>
            <person name="Cochrane G."/>
            <person name="Meng A."/>
            <person name="Brown T."/>
            <person name="Cohen L."/>
        </authorList>
    </citation>
    <scope>NUCLEOTIDE SEQUENCE</scope>
    <source>
        <strain evidence="4">MM31A-1</strain>
    </source>
</reference>
<dbReference type="PROSITE" id="PS50090">
    <property type="entry name" value="MYB_LIKE"/>
    <property type="match status" value="1"/>
</dbReference>
<dbReference type="Pfam" id="PF13921">
    <property type="entry name" value="Myb_DNA-bind_6"/>
    <property type="match status" value="1"/>
</dbReference>
<evidence type="ECO:0000259" key="3">
    <source>
        <dbReference type="PROSITE" id="PS51294"/>
    </source>
</evidence>
<dbReference type="InterPro" id="IPR001005">
    <property type="entry name" value="SANT/Myb"/>
</dbReference>
<feature type="compositionally biased region" description="Basic residues" evidence="1">
    <location>
        <begin position="651"/>
        <end position="671"/>
    </location>
</feature>
<dbReference type="PANTHER" id="PTHR47430:SF4">
    <property type="entry name" value="GB|AAC33480.1"/>
    <property type="match status" value="1"/>
</dbReference>
<evidence type="ECO:0000259" key="2">
    <source>
        <dbReference type="PROSITE" id="PS50090"/>
    </source>
</evidence>
<accession>A0A7S3Q1Y0</accession>
<feature type="domain" description="HTH myb-type" evidence="3">
    <location>
        <begin position="194"/>
        <end position="245"/>
    </location>
</feature>
<feature type="compositionally biased region" description="Basic and acidic residues" evidence="1">
    <location>
        <begin position="536"/>
        <end position="553"/>
    </location>
</feature>
<evidence type="ECO:0008006" key="5">
    <source>
        <dbReference type="Google" id="ProtNLM"/>
    </source>
</evidence>
<sequence>MRNMNTGDPSNRNRSARKKTSRKRAAVAVSIPKPDRQRQHQRQSEQPTAAVTDNANANGDEDENENENENTAPTARSRQDTITITEEITDPTIVVDYSSLVVLTNKPKCKNHVNGLGQTIVPHMGKFTTHELEIIKKSVANFCASKNLPVSILAEGNGAKKGNQLRGIWAEVGKELPHRHIHTIYRCGLRLVHDCKRGEWTNEEIQELKMFHVQYGSKWVQIGKKLNRTPDCCRDKFRESGDDGKVSGRFTKEEIERFIKLLKKNLKLGQDATVEDMRKAHFEDGIAIPWEGLSGAMKTRSRLQCFSKWESLMKTPRKRTAKAKIGGRGQGQGKGQEGDSQLGKVDVRKRKRKDPATASDANDVEVDATKRTSVKVGGADNADGDGNGDGNEEASPMFSDASAVKKSKDAKKKKGEKKKKHKKKKKDFKSIASLDPPEGNDDIDKNNKKQEGDHLGRVDVRKRKRKLSSTGSGDNANANANAVEVDASKKTSVKVGGSDTSDRVDIRKRRKKEAKQQLMESSKPGQSLASKNNSSNEKEEGSNDKKTNNKYSDDDNDNENASMQPELNPGGDLDMVSGFDDGDDEATRPSSNVSTKKKSKETKKKKKKGEKKKKSKKEKRESESIASSNNTMPPVDSPEGNGNDKDDISKSRSKKKKSKKKHKKKKHKKSRSGSQSSTNTNPSQKTLDEIFEGDFSFGDTVGI</sequence>
<gene>
    <name evidence="4" type="ORF">CDEB00056_LOCUS7710</name>
</gene>
<organism evidence="4">
    <name type="scientific">Chaetoceros debilis</name>
    <dbReference type="NCBI Taxonomy" id="122233"/>
    <lineage>
        <taxon>Eukaryota</taxon>
        <taxon>Sar</taxon>
        <taxon>Stramenopiles</taxon>
        <taxon>Ochrophyta</taxon>
        <taxon>Bacillariophyta</taxon>
        <taxon>Coscinodiscophyceae</taxon>
        <taxon>Chaetocerotophycidae</taxon>
        <taxon>Chaetocerotales</taxon>
        <taxon>Chaetocerotaceae</taxon>
        <taxon>Chaetoceros</taxon>
    </lineage>
</organism>
<dbReference type="AlphaFoldDB" id="A0A7S3Q1Y0"/>
<feature type="compositionally biased region" description="Gly residues" evidence="1">
    <location>
        <begin position="326"/>
        <end position="335"/>
    </location>
</feature>
<evidence type="ECO:0000256" key="1">
    <source>
        <dbReference type="SAM" id="MobiDB-lite"/>
    </source>
</evidence>
<dbReference type="PANTHER" id="PTHR47430">
    <property type="entry name" value="GB|AAC33480.1"/>
    <property type="match status" value="1"/>
</dbReference>
<feature type="compositionally biased region" description="Polar residues" evidence="1">
    <location>
        <begin position="673"/>
        <end position="685"/>
    </location>
</feature>
<dbReference type="SMART" id="SM00717">
    <property type="entry name" value="SANT"/>
    <property type="match status" value="2"/>
</dbReference>
<dbReference type="CDD" id="cd00167">
    <property type="entry name" value="SANT"/>
    <property type="match status" value="1"/>
</dbReference>
<dbReference type="InterPro" id="IPR009057">
    <property type="entry name" value="Homeodomain-like_sf"/>
</dbReference>
<evidence type="ECO:0000313" key="4">
    <source>
        <dbReference type="EMBL" id="CAE0462869.1"/>
    </source>
</evidence>
<protein>
    <recommendedName>
        <fullName evidence="5">Myb-like domain-containing protein</fullName>
    </recommendedName>
</protein>
<feature type="domain" description="Myb-like" evidence="2">
    <location>
        <begin position="196"/>
        <end position="239"/>
    </location>
</feature>
<feature type="region of interest" description="Disordered" evidence="1">
    <location>
        <begin position="1"/>
        <end position="83"/>
    </location>
</feature>
<dbReference type="PROSITE" id="PS51294">
    <property type="entry name" value="HTH_MYB"/>
    <property type="match status" value="1"/>
</dbReference>
<feature type="compositionally biased region" description="Basic residues" evidence="1">
    <location>
        <begin position="408"/>
        <end position="427"/>
    </location>
</feature>
<feature type="compositionally biased region" description="Basic and acidic residues" evidence="1">
    <location>
        <begin position="442"/>
        <end position="459"/>
    </location>
</feature>
<feature type="compositionally biased region" description="Acidic residues" evidence="1">
    <location>
        <begin position="59"/>
        <end position="68"/>
    </location>
</feature>
<proteinExistence type="predicted"/>
<feature type="compositionally biased region" description="Basic residues" evidence="1">
    <location>
        <begin position="595"/>
        <end position="617"/>
    </location>
</feature>
<feature type="region of interest" description="Disordered" evidence="1">
    <location>
        <begin position="315"/>
        <end position="703"/>
    </location>
</feature>
<dbReference type="InterPro" id="IPR017930">
    <property type="entry name" value="Myb_dom"/>
</dbReference>
<feature type="compositionally biased region" description="Basic residues" evidence="1">
    <location>
        <begin position="14"/>
        <end position="25"/>
    </location>
</feature>
<dbReference type="SUPFAM" id="SSF46689">
    <property type="entry name" value="Homeodomain-like"/>
    <property type="match status" value="1"/>
</dbReference>
<dbReference type="Gene3D" id="1.10.10.60">
    <property type="entry name" value="Homeodomain-like"/>
    <property type="match status" value="1"/>
</dbReference>